<proteinExistence type="predicted"/>
<feature type="region of interest" description="Disordered" evidence="1">
    <location>
        <begin position="62"/>
        <end position="126"/>
    </location>
</feature>
<feature type="compositionally biased region" description="Low complexity" evidence="1">
    <location>
        <begin position="90"/>
        <end position="102"/>
    </location>
</feature>
<feature type="compositionally biased region" description="Low complexity" evidence="1">
    <location>
        <begin position="62"/>
        <end position="72"/>
    </location>
</feature>
<protein>
    <submittedName>
        <fullName evidence="2">Uncharacterized protein</fullName>
    </submittedName>
</protein>
<dbReference type="OrthoDB" id="6158299at2759"/>
<dbReference type="AlphaFoldDB" id="A0A7R8USE0"/>
<feature type="region of interest" description="Disordered" evidence="1">
    <location>
        <begin position="393"/>
        <end position="430"/>
    </location>
</feature>
<dbReference type="InParanoid" id="A0A7R8USE0"/>
<sequence>MFGLSHLQFYDIQNIHNVSSTDRNIFKLGSNSILAKLIRSSELLYADDERNVNTVAMNLTANEKNNNGCNNNDSGKSSPTVRKHINRSINGGSNNSNNGNCNSDKDSVNTQDGHQKSSELNSPVNSVKINNDLAEVNANTTTINTDSLKRLTGITKQTFEMQKRKYLKVISFLNQHNRHLELELTKEKRRRAEELSKIIKSLLCFEAKLKHDKKVINQKLYERDTEISRLRVLNRVLRKKYAEAAALAENGDDIDNSIIYGDLEEGDFGTAQNCPSCRKDFYELSGKDVWTQTFVDGRSSIEDHTENGSSSDETVSSSFYGARRSVRYTSKRNFREYMRSRCMTIDDPSLDNSEENGADSNDNSTIYEKTNAFSRKIERLHGVRRIESFTDEAELDSENDSTRTINRRRGTGSESQLSPSVNGSGKDYESDEMFMPVKSRSYRAKKFAETSPKQEFEASTDDWYASASDLDDSENIRVKPYGYNAVNPVLECVNQILLQQSMDECIMDGPPSLESSENASGSSGGGSSQQEGRGGSRKRVHFSIKNSMVHVPRDDEMRPISSSPLKTQRVRAYRERT</sequence>
<feature type="compositionally biased region" description="Low complexity" evidence="1">
    <location>
        <begin position="512"/>
        <end position="521"/>
    </location>
</feature>
<accession>A0A7R8USE0</accession>
<gene>
    <name evidence="2" type="ORF">HERILL_LOCUS8666</name>
</gene>
<organism evidence="2 3">
    <name type="scientific">Hermetia illucens</name>
    <name type="common">Black soldier fly</name>
    <dbReference type="NCBI Taxonomy" id="343691"/>
    <lineage>
        <taxon>Eukaryota</taxon>
        <taxon>Metazoa</taxon>
        <taxon>Ecdysozoa</taxon>
        <taxon>Arthropoda</taxon>
        <taxon>Hexapoda</taxon>
        <taxon>Insecta</taxon>
        <taxon>Pterygota</taxon>
        <taxon>Neoptera</taxon>
        <taxon>Endopterygota</taxon>
        <taxon>Diptera</taxon>
        <taxon>Brachycera</taxon>
        <taxon>Stratiomyomorpha</taxon>
        <taxon>Stratiomyidae</taxon>
        <taxon>Hermetiinae</taxon>
        <taxon>Hermetia</taxon>
    </lineage>
</organism>
<name>A0A7R8USE0_HERIL</name>
<reference evidence="2 3" key="1">
    <citation type="submission" date="2020-11" db="EMBL/GenBank/DDBJ databases">
        <authorList>
            <person name="Wallbank WR R."/>
            <person name="Pardo Diaz C."/>
            <person name="Kozak K."/>
            <person name="Martin S."/>
            <person name="Jiggins C."/>
            <person name="Moest M."/>
            <person name="Warren A I."/>
            <person name="Generalovic N T."/>
            <person name="Byers J.R.P. K."/>
            <person name="Montejo-Kovacevich G."/>
            <person name="Yen C E."/>
        </authorList>
    </citation>
    <scope>NUCLEOTIDE SEQUENCE [LARGE SCALE GENOMIC DNA]</scope>
</reference>
<evidence type="ECO:0000256" key="1">
    <source>
        <dbReference type="SAM" id="MobiDB-lite"/>
    </source>
</evidence>
<feature type="region of interest" description="Disordered" evidence="1">
    <location>
        <begin position="345"/>
        <end position="365"/>
    </location>
</feature>
<feature type="compositionally biased region" description="Acidic residues" evidence="1">
    <location>
        <begin position="348"/>
        <end position="357"/>
    </location>
</feature>
<feature type="compositionally biased region" description="Basic and acidic residues" evidence="1">
    <location>
        <begin position="103"/>
        <end position="117"/>
    </location>
</feature>
<evidence type="ECO:0000313" key="2">
    <source>
        <dbReference type="EMBL" id="CAD7085850.1"/>
    </source>
</evidence>
<evidence type="ECO:0000313" key="3">
    <source>
        <dbReference type="Proteomes" id="UP000594454"/>
    </source>
</evidence>
<feature type="compositionally biased region" description="Polar residues" evidence="1">
    <location>
        <begin position="412"/>
        <end position="423"/>
    </location>
</feature>
<dbReference type="EMBL" id="LR899011">
    <property type="protein sequence ID" value="CAD7085850.1"/>
    <property type="molecule type" value="Genomic_DNA"/>
</dbReference>
<dbReference type="Proteomes" id="UP000594454">
    <property type="component" value="Chromosome 3"/>
</dbReference>
<feature type="region of interest" description="Disordered" evidence="1">
    <location>
        <begin position="507"/>
        <end position="577"/>
    </location>
</feature>
<keyword evidence="3" id="KW-1185">Reference proteome</keyword>